<evidence type="ECO:0000313" key="3">
    <source>
        <dbReference type="Proteomes" id="UP000694865"/>
    </source>
</evidence>
<dbReference type="InterPro" id="IPR004344">
    <property type="entry name" value="TTL/TTLL_fam"/>
</dbReference>
<feature type="domain" description="Tubulin--tyrosine ligase-like protein 12 SET-like" evidence="2">
    <location>
        <begin position="94"/>
        <end position="258"/>
    </location>
</feature>
<dbReference type="GeneID" id="100368869"/>
<dbReference type="Pfam" id="PF25556">
    <property type="entry name" value="SET_TTL"/>
    <property type="match status" value="1"/>
</dbReference>
<organism evidence="3 4">
    <name type="scientific">Saccoglossus kowalevskii</name>
    <name type="common">Acorn worm</name>
    <dbReference type="NCBI Taxonomy" id="10224"/>
    <lineage>
        <taxon>Eukaryota</taxon>
        <taxon>Metazoa</taxon>
        <taxon>Hemichordata</taxon>
        <taxon>Enteropneusta</taxon>
        <taxon>Harrimaniidae</taxon>
        <taxon>Saccoglossus</taxon>
    </lineage>
</organism>
<dbReference type="Pfam" id="PF03133">
    <property type="entry name" value="TTL"/>
    <property type="match status" value="1"/>
</dbReference>
<dbReference type="Proteomes" id="UP000694865">
    <property type="component" value="Unplaced"/>
</dbReference>
<dbReference type="PANTHER" id="PTHR46088:SF1">
    <property type="entry name" value="TUBULIN--TYROSINE LIGASE-LIKE PROTEIN 12"/>
    <property type="match status" value="1"/>
</dbReference>
<dbReference type="PANTHER" id="PTHR46088">
    <property type="entry name" value="TUBULIN--TYROSINE LIGASE-LIKE PROTEIN 12"/>
    <property type="match status" value="1"/>
</dbReference>
<dbReference type="Gene3D" id="3.30.470.20">
    <property type="entry name" value="ATP-grasp fold, B domain"/>
    <property type="match status" value="1"/>
</dbReference>
<sequence length="603" mass="70038">MDDLFGVDSSDARGDDGFGAFCTLHEIQLLTSGVPRVYWRRLHEKLQNQIYDAGHMFMMVTANQEEEESESSDDESGKTASNHGNTIKLNLPPLKVVVSNEDGLTALDSNNIYLVDHAWTYRVSDARQQLEEIPGLLDRMVALMHIPTDATGTKDLVETVMREMWKFNQTYNIGNQEVSAEDQVPVWYIMDEFGSHIQHCDTPTCKMTPFYYIPSQLCFTLLWPIIDLDYADEITRDYAVNIKDPLKRKIALLPWKHTNLTDIDTEQVEPDLSYFGSVFSETFPTDDDVNNCLLTPRTDGCYKVFTDVQQVTDYLKHPKFILVEDELDADILWIRAHFKDFKQLCLDGRKYINQFPCEALLTTKDLLAVTARRAIPNNPKAPKWLQKTFDLSLELPKFVSYFQQKEQRGEDNVWVCKVWNLARSLDSHVTNDLNYIIRLTETSKPKIACEYITNPVLFQRDGIGGVKMDMSYTVFLASVKPLKLFVHKKFYLRFAYRPFSLDRFDDYGKHFTVMNYMDYSKLLKVHFHEFIDLFEEQYPDYKWCDIETNIHRAIKELFQAVTTEPAPKGLVHCPPSRALYSIDFMLKWECDEKGDLYFLSSLS</sequence>
<evidence type="ECO:0000256" key="1">
    <source>
        <dbReference type="SAM" id="MobiDB-lite"/>
    </source>
</evidence>
<evidence type="ECO:0000259" key="2">
    <source>
        <dbReference type="Pfam" id="PF25556"/>
    </source>
</evidence>
<accession>A0ABM0GK32</accession>
<dbReference type="RefSeq" id="XP_002731606.2">
    <property type="nucleotide sequence ID" value="XM_002731560.2"/>
</dbReference>
<feature type="compositionally biased region" description="Acidic residues" evidence="1">
    <location>
        <begin position="64"/>
        <end position="74"/>
    </location>
</feature>
<protein>
    <submittedName>
        <fullName evidence="4">Tubulin--tyrosine ligase-like protein 12-like</fullName>
    </submittedName>
</protein>
<dbReference type="InterPro" id="IPR057954">
    <property type="entry name" value="SET_TTL12"/>
</dbReference>
<gene>
    <name evidence="4" type="primary">LOC100368869</name>
</gene>
<dbReference type="InterPro" id="IPR027749">
    <property type="entry name" value="TTLL12"/>
</dbReference>
<evidence type="ECO:0000313" key="4">
    <source>
        <dbReference type="RefSeq" id="XP_002731606.2"/>
    </source>
</evidence>
<reference evidence="4" key="1">
    <citation type="submission" date="2025-08" db="UniProtKB">
        <authorList>
            <consortium name="RefSeq"/>
        </authorList>
    </citation>
    <scope>IDENTIFICATION</scope>
    <source>
        <tissue evidence="4">Testes</tissue>
    </source>
</reference>
<name>A0ABM0GK32_SACKO</name>
<dbReference type="PROSITE" id="PS51221">
    <property type="entry name" value="TTL"/>
    <property type="match status" value="1"/>
</dbReference>
<feature type="region of interest" description="Disordered" evidence="1">
    <location>
        <begin position="63"/>
        <end position="86"/>
    </location>
</feature>
<keyword evidence="3" id="KW-1185">Reference proteome</keyword>
<proteinExistence type="predicted"/>